<feature type="compositionally biased region" description="Low complexity" evidence="1">
    <location>
        <begin position="41"/>
        <end position="51"/>
    </location>
</feature>
<dbReference type="Proteomes" id="UP001054902">
    <property type="component" value="Unassembled WGS sequence"/>
</dbReference>
<protein>
    <submittedName>
        <fullName evidence="2">Uncharacterized protein</fullName>
    </submittedName>
</protein>
<sequence length="126" mass="13946">MRREDSEKEESDMGNSSDQGLKEEDIEKLDAIFSNMKFAKSSSETSSVPSSLPGLTRRGYASSSYSGDSILNDVADILLDEILDDPSVQEVREQVANKLTELDEYLFENLLMDAGRTIPKFLTGSV</sequence>
<gene>
    <name evidence="2" type="ORF">CTEN210_17650</name>
</gene>
<evidence type="ECO:0000313" key="3">
    <source>
        <dbReference type="Proteomes" id="UP001054902"/>
    </source>
</evidence>
<dbReference type="AlphaFoldDB" id="A0AAD3HFF1"/>
<keyword evidence="3" id="KW-1185">Reference proteome</keyword>
<feature type="region of interest" description="Disordered" evidence="1">
    <location>
        <begin position="39"/>
        <end position="66"/>
    </location>
</feature>
<dbReference type="EMBL" id="BLLK01000072">
    <property type="protein sequence ID" value="GFH61174.1"/>
    <property type="molecule type" value="Genomic_DNA"/>
</dbReference>
<comment type="caution">
    <text evidence="2">The sequence shown here is derived from an EMBL/GenBank/DDBJ whole genome shotgun (WGS) entry which is preliminary data.</text>
</comment>
<feature type="region of interest" description="Disordered" evidence="1">
    <location>
        <begin position="1"/>
        <end position="24"/>
    </location>
</feature>
<accession>A0AAD3HFF1</accession>
<evidence type="ECO:0000313" key="2">
    <source>
        <dbReference type="EMBL" id="GFH61174.1"/>
    </source>
</evidence>
<proteinExistence type="predicted"/>
<evidence type="ECO:0000256" key="1">
    <source>
        <dbReference type="SAM" id="MobiDB-lite"/>
    </source>
</evidence>
<organism evidence="2 3">
    <name type="scientific">Chaetoceros tenuissimus</name>
    <dbReference type="NCBI Taxonomy" id="426638"/>
    <lineage>
        <taxon>Eukaryota</taxon>
        <taxon>Sar</taxon>
        <taxon>Stramenopiles</taxon>
        <taxon>Ochrophyta</taxon>
        <taxon>Bacillariophyta</taxon>
        <taxon>Coscinodiscophyceae</taxon>
        <taxon>Chaetocerotophycidae</taxon>
        <taxon>Chaetocerotales</taxon>
        <taxon>Chaetocerotaceae</taxon>
        <taxon>Chaetoceros</taxon>
    </lineage>
</organism>
<reference evidence="2 3" key="1">
    <citation type="journal article" date="2021" name="Sci. Rep.">
        <title>The genome of the diatom Chaetoceros tenuissimus carries an ancient integrated fragment of an extant virus.</title>
        <authorList>
            <person name="Hongo Y."/>
            <person name="Kimura K."/>
            <person name="Takaki Y."/>
            <person name="Yoshida Y."/>
            <person name="Baba S."/>
            <person name="Kobayashi G."/>
            <person name="Nagasaki K."/>
            <person name="Hano T."/>
            <person name="Tomaru Y."/>
        </authorList>
    </citation>
    <scope>NUCLEOTIDE SEQUENCE [LARGE SCALE GENOMIC DNA]</scope>
    <source>
        <strain evidence="2 3">NIES-3715</strain>
    </source>
</reference>
<name>A0AAD3HFF1_9STRA</name>